<feature type="compositionally biased region" description="Basic and acidic residues" evidence="1">
    <location>
        <begin position="358"/>
        <end position="379"/>
    </location>
</feature>
<feature type="transmembrane region" description="Helical" evidence="2">
    <location>
        <begin position="476"/>
        <end position="499"/>
    </location>
</feature>
<dbReference type="AlphaFoldDB" id="A0A9Q1JIY9"/>
<feature type="region of interest" description="Disordered" evidence="1">
    <location>
        <begin position="257"/>
        <end position="402"/>
    </location>
</feature>
<feature type="compositionally biased region" description="Basic residues" evidence="1">
    <location>
        <begin position="325"/>
        <end position="343"/>
    </location>
</feature>
<protein>
    <submittedName>
        <fullName evidence="3">Uncharacterized protein</fullName>
    </submittedName>
</protein>
<keyword evidence="4" id="KW-1185">Reference proteome</keyword>
<feature type="compositionally biased region" description="Basic and acidic residues" evidence="1">
    <location>
        <begin position="85"/>
        <end position="102"/>
    </location>
</feature>
<name>A0A9Q1JIY9_9CARY</name>
<feature type="compositionally biased region" description="Low complexity" evidence="1">
    <location>
        <begin position="380"/>
        <end position="395"/>
    </location>
</feature>
<dbReference type="Proteomes" id="UP001153076">
    <property type="component" value="Unassembled WGS sequence"/>
</dbReference>
<feature type="compositionally biased region" description="Basic and acidic residues" evidence="1">
    <location>
        <begin position="259"/>
        <end position="301"/>
    </location>
</feature>
<feature type="transmembrane region" description="Helical" evidence="2">
    <location>
        <begin position="411"/>
        <end position="435"/>
    </location>
</feature>
<evidence type="ECO:0000313" key="4">
    <source>
        <dbReference type="Proteomes" id="UP001153076"/>
    </source>
</evidence>
<reference evidence="3" key="1">
    <citation type="submission" date="2022-04" db="EMBL/GenBank/DDBJ databases">
        <title>Carnegiea gigantea Genome sequencing and assembly v2.</title>
        <authorList>
            <person name="Copetti D."/>
            <person name="Sanderson M.J."/>
            <person name="Burquez A."/>
            <person name="Wojciechowski M.F."/>
        </authorList>
    </citation>
    <scope>NUCLEOTIDE SEQUENCE</scope>
    <source>
        <strain evidence="3">SGP5-SGP5p</strain>
        <tissue evidence="3">Aerial part</tissue>
    </source>
</reference>
<evidence type="ECO:0000313" key="3">
    <source>
        <dbReference type="EMBL" id="KAJ8427247.1"/>
    </source>
</evidence>
<evidence type="ECO:0000256" key="2">
    <source>
        <dbReference type="SAM" id="Phobius"/>
    </source>
</evidence>
<comment type="caution">
    <text evidence="3">The sequence shown here is derived from an EMBL/GenBank/DDBJ whole genome shotgun (WGS) entry which is preliminary data.</text>
</comment>
<sequence>MRESIRGLWFLRKQREPIQPEPRDNECSTKIVATIAGGYTVGVTQSAWKAQLCGAQQEVNPIGIIYLPLSFGDKNKGCSLVQDRTGPDRRPKQDQGGDRGPELERRALAGSEQSWLLVEFNGGRREKRGKTEEIESDAKTLKPQNENLASINPTCKYHERSIKPKGQIQIAGTNHQTQIQHQINLFLKNQPPNRLSQKLPPNFSQLQTLICVTRSETQRRSRTIEDYHSQAQAYRRSRRGRQKTLTWLPKNDQLAEEDDCRRSPKGDAADCKDKSAAIERRGKERRKQIGDRKDRTEESRARARARRRGDSERVEVESESEAQKIRRRLQWSRDRKHKKKKGPHSSVRSNCRSTRSKPGPDRRPKTENKRTEDRTERPRSGPVRSSGRSTSTSERPIGRALKEQKVNKDPYTLNFGVLITITVLACRGLIAYVIMDCGLTVQRRSLLVTLPILISNKRKSPRRQQVNLLRLSLDTIAPLLLATPLVLGRNLLLSGMYALERRKRLPCLLCTRQKKLRSELKKKPEKGGTLSTLRIILKNEEARNSRNKVVPKVRQLGETIERLSTTPLNPLALGLFAHIHYLGHEGWDRLRTIVFSQVILEVTGGFGLLCGQLTKWAVDWLPIVPV</sequence>
<proteinExistence type="predicted"/>
<keyword evidence="2" id="KW-0472">Membrane</keyword>
<dbReference type="EMBL" id="JAKOGI010001167">
    <property type="protein sequence ID" value="KAJ8427247.1"/>
    <property type="molecule type" value="Genomic_DNA"/>
</dbReference>
<feature type="compositionally biased region" description="Basic and acidic residues" evidence="1">
    <location>
        <begin position="308"/>
        <end position="324"/>
    </location>
</feature>
<accession>A0A9Q1JIY9</accession>
<keyword evidence="2" id="KW-1133">Transmembrane helix</keyword>
<evidence type="ECO:0000256" key="1">
    <source>
        <dbReference type="SAM" id="MobiDB-lite"/>
    </source>
</evidence>
<gene>
    <name evidence="3" type="ORF">Cgig2_023913</name>
</gene>
<organism evidence="3 4">
    <name type="scientific">Carnegiea gigantea</name>
    <dbReference type="NCBI Taxonomy" id="171969"/>
    <lineage>
        <taxon>Eukaryota</taxon>
        <taxon>Viridiplantae</taxon>
        <taxon>Streptophyta</taxon>
        <taxon>Embryophyta</taxon>
        <taxon>Tracheophyta</taxon>
        <taxon>Spermatophyta</taxon>
        <taxon>Magnoliopsida</taxon>
        <taxon>eudicotyledons</taxon>
        <taxon>Gunneridae</taxon>
        <taxon>Pentapetalae</taxon>
        <taxon>Caryophyllales</taxon>
        <taxon>Cactineae</taxon>
        <taxon>Cactaceae</taxon>
        <taxon>Cactoideae</taxon>
        <taxon>Echinocereeae</taxon>
        <taxon>Carnegiea</taxon>
    </lineage>
</organism>
<feature type="region of interest" description="Disordered" evidence="1">
    <location>
        <begin position="78"/>
        <end position="102"/>
    </location>
</feature>
<keyword evidence="2" id="KW-0812">Transmembrane</keyword>